<dbReference type="InterPro" id="IPR000719">
    <property type="entry name" value="Prot_kinase_dom"/>
</dbReference>
<dbReference type="Gene3D" id="1.20.58.120">
    <property type="entry name" value="BAG domain"/>
    <property type="match status" value="1"/>
</dbReference>
<dbReference type="Pfam" id="PF02179">
    <property type="entry name" value="BAG"/>
    <property type="match status" value="1"/>
</dbReference>
<feature type="region of interest" description="Disordered" evidence="1">
    <location>
        <begin position="353"/>
        <end position="395"/>
    </location>
</feature>
<name>A0ABQ8N989_PYRGI</name>
<dbReference type="PANTHER" id="PTHR24347">
    <property type="entry name" value="SERINE/THREONINE-PROTEIN KINASE"/>
    <property type="match status" value="1"/>
</dbReference>
<evidence type="ECO:0000256" key="1">
    <source>
        <dbReference type="SAM" id="MobiDB-lite"/>
    </source>
</evidence>
<evidence type="ECO:0000313" key="3">
    <source>
        <dbReference type="EMBL" id="KAI6293359.1"/>
    </source>
</evidence>
<feature type="domain" description="Protein kinase" evidence="2">
    <location>
        <begin position="23"/>
        <end position="317"/>
    </location>
</feature>
<comment type="caution">
    <text evidence="3">The sequence shown here is derived from an EMBL/GenBank/DDBJ whole genome shotgun (WGS) entry which is preliminary data.</text>
</comment>
<dbReference type="EMBL" id="JABSND010000249">
    <property type="protein sequence ID" value="KAI6293359.1"/>
    <property type="molecule type" value="Genomic_DNA"/>
</dbReference>
<reference evidence="3" key="1">
    <citation type="submission" date="2021-01" db="EMBL/GenBank/DDBJ databases">
        <title>Deciphering the adaptive evolutionary patterns associated with biogeogrpahic diversity in the finger millet blast pathogen Magnaporthe oryzae in Eastern Africa.</title>
        <authorList>
            <person name="Onyema G."/>
            <person name="Shittu T.A."/>
            <person name="Dodsworth S."/>
            <person name="Devilliers S."/>
            <person name="Muthumeenakshi S."/>
            <person name="Sreenivasaprasad S."/>
        </authorList>
    </citation>
    <scope>NUCLEOTIDE SEQUENCE</scope>
    <source>
        <strain evidence="3">D15/s37</strain>
    </source>
</reference>
<dbReference type="Proteomes" id="UP001059893">
    <property type="component" value="Unassembled WGS sequence"/>
</dbReference>
<protein>
    <recommendedName>
        <fullName evidence="2">Protein kinase domain-containing protein</fullName>
    </recommendedName>
</protein>
<dbReference type="SUPFAM" id="SSF63491">
    <property type="entry name" value="BAG domain"/>
    <property type="match status" value="1"/>
</dbReference>
<dbReference type="Gene3D" id="1.10.510.10">
    <property type="entry name" value="Transferase(Phosphotransferase) domain 1"/>
    <property type="match status" value="1"/>
</dbReference>
<proteinExistence type="predicted"/>
<dbReference type="InterPro" id="IPR036533">
    <property type="entry name" value="BAG_dom_sf"/>
</dbReference>
<feature type="region of interest" description="Disordered" evidence="1">
    <location>
        <begin position="415"/>
        <end position="477"/>
    </location>
</feature>
<dbReference type="SUPFAM" id="SSF56112">
    <property type="entry name" value="Protein kinase-like (PK-like)"/>
    <property type="match status" value="1"/>
</dbReference>
<accession>A0ABQ8N989</accession>
<evidence type="ECO:0000313" key="4">
    <source>
        <dbReference type="Proteomes" id="UP001059893"/>
    </source>
</evidence>
<keyword evidence="4" id="KW-1185">Reference proteome</keyword>
<organism evidence="3 4">
    <name type="scientific">Pyricularia grisea</name>
    <name type="common">Crabgrass-specific blast fungus</name>
    <name type="synonym">Magnaporthe grisea</name>
    <dbReference type="NCBI Taxonomy" id="148305"/>
    <lineage>
        <taxon>Eukaryota</taxon>
        <taxon>Fungi</taxon>
        <taxon>Dikarya</taxon>
        <taxon>Ascomycota</taxon>
        <taxon>Pezizomycotina</taxon>
        <taxon>Sordariomycetes</taxon>
        <taxon>Sordariomycetidae</taxon>
        <taxon>Magnaporthales</taxon>
        <taxon>Pyriculariaceae</taxon>
        <taxon>Pyricularia</taxon>
    </lineage>
</organism>
<gene>
    <name evidence="3" type="ORF">MCOR33_009223</name>
</gene>
<dbReference type="PROSITE" id="PS50011">
    <property type="entry name" value="PROTEIN_KINASE_DOM"/>
    <property type="match status" value="1"/>
</dbReference>
<evidence type="ECO:0000259" key="2">
    <source>
        <dbReference type="PROSITE" id="PS50011"/>
    </source>
</evidence>
<sequence length="688" mass="76776">MMAGTAAGHRPRPRAPDLVVDSEMETSKCGRGCVQHTFLEPPTTPGDRFRKVKQTWYRKSSNIVPCRVFLDEDAHSQKVRAVKVLDSYSHIDYYGELEALAKFSGPKYAHCFVNSDGWYKLDDEIFVSMEYLQLGNLGMHLANPLPEVKARDIVQQLLEGLAHMHKAGFVHRNLTPENIMVAAIEPRWIVKIGGFGCVARDPVDVRIGCSRSKLSQEYSAPELLRLTEAQADVPYAADMWSLGAITFRLVTDATPFKDEESSTHLGGYLKRGRGDMQTWKLYKYDVSEPGRDFITDLMVPDAGRRPTAAKAADHQWFKTLLPSPRIGGHVTPPQYVPNPRSSHQRKDLSRIATDLTNLHLGTRTPSPARAATPRRSHTPNPVPNLTPDRYNEGERGFTRPLFEYRHSGETGEEWVGRAVNPFPPSQAAQPRQFPSTPPRPGLNRWSSSKRKLSREPDEHPPSLQKRPSLKKSDGDDFATNMSITEISTSATPTPSATGRQAGYETCSETLIGRESCSSPRQPPRNSPLAELLAIQRRLETEVQPRCAAFGGTTQEHAQLVHALEKLLTDVDGVQGRGQDQAAGALGKQLVRRVQEELRRLDEAFNSGGRRWWDCISCGSQVRFGKGTRDRTYEVDSGDRTNMVVVTDPLYFCRCGKACVCLKCGIVEAEVCKCYTRGDLRKRQGQGRA</sequence>
<dbReference type="InterPro" id="IPR011009">
    <property type="entry name" value="Kinase-like_dom_sf"/>
</dbReference>
<dbReference type="Pfam" id="PF00069">
    <property type="entry name" value="Pkinase"/>
    <property type="match status" value="1"/>
</dbReference>
<dbReference type="InterPro" id="IPR003103">
    <property type="entry name" value="BAG_domain"/>
</dbReference>